<keyword evidence="2 5" id="KW-0812">Transmembrane</keyword>
<dbReference type="OrthoDB" id="141480at2"/>
<organism evidence="6 7">
    <name type="scientific">Helicobacter mehlei</name>
    <dbReference type="NCBI Taxonomy" id="2316080"/>
    <lineage>
        <taxon>Bacteria</taxon>
        <taxon>Pseudomonadati</taxon>
        <taxon>Campylobacterota</taxon>
        <taxon>Epsilonproteobacteria</taxon>
        <taxon>Campylobacterales</taxon>
        <taxon>Helicobacteraceae</taxon>
        <taxon>Helicobacter</taxon>
    </lineage>
</organism>
<feature type="transmembrane region" description="Helical" evidence="5">
    <location>
        <begin position="98"/>
        <end position="119"/>
    </location>
</feature>
<keyword evidence="4 5" id="KW-0472">Membrane</keyword>
<feature type="transmembrane region" description="Helical" evidence="5">
    <location>
        <begin position="28"/>
        <end position="52"/>
    </location>
</feature>
<evidence type="ECO:0000256" key="2">
    <source>
        <dbReference type="ARBA" id="ARBA00022692"/>
    </source>
</evidence>
<feature type="transmembrane region" description="Helical" evidence="5">
    <location>
        <begin position="64"/>
        <end position="86"/>
    </location>
</feature>
<dbReference type="GO" id="GO:0016020">
    <property type="term" value="C:membrane"/>
    <property type="evidence" value="ECO:0007669"/>
    <property type="project" value="UniProtKB-SubCell"/>
</dbReference>
<protein>
    <submittedName>
        <fullName evidence="6">Divalent metal cation transporter</fullName>
    </submittedName>
</protein>
<evidence type="ECO:0000313" key="6">
    <source>
        <dbReference type="EMBL" id="TSA82381.1"/>
    </source>
</evidence>
<reference evidence="6 7" key="1">
    <citation type="submission" date="2019-07" db="EMBL/GenBank/DDBJ databases">
        <title>Helicobacter labacensis sp. nov., Helicobacter mehlei sp. nov. and Helicobacter vulpis sp. nov., isolated from gastric mucosa of red fox (Vulpis vulpis).</title>
        <authorList>
            <person name="Kusar D."/>
            <person name="Gruntar I."/>
            <person name="Pate M."/>
            <person name="Zajc U."/>
            <person name="Ocepek M."/>
        </authorList>
    </citation>
    <scope>NUCLEOTIDE SEQUENCE [LARGE SCALE GENOMIC DNA]</scope>
    <source>
        <strain evidence="6 7">L8b</strain>
    </source>
</reference>
<dbReference type="RefSeq" id="WP_120948278.1">
    <property type="nucleotide sequence ID" value="NZ_QXQP01000016.1"/>
</dbReference>
<dbReference type="InterPro" id="IPR001046">
    <property type="entry name" value="NRAMP_fam"/>
</dbReference>
<evidence type="ECO:0000256" key="4">
    <source>
        <dbReference type="ARBA" id="ARBA00023136"/>
    </source>
</evidence>
<evidence type="ECO:0000256" key="3">
    <source>
        <dbReference type="ARBA" id="ARBA00022989"/>
    </source>
</evidence>
<feature type="transmembrane region" description="Helical" evidence="5">
    <location>
        <begin position="210"/>
        <end position="232"/>
    </location>
</feature>
<dbReference type="Pfam" id="PF01566">
    <property type="entry name" value="Nramp"/>
    <property type="match status" value="1"/>
</dbReference>
<dbReference type="GO" id="GO:0046873">
    <property type="term" value="F:metal ion transmembrane transporter activity"/>
    <property type="evidence" value="ECO:0007669"/>
    <property type="project" value="InterPro"/>
</dbReference>
<proteinExistence type="predicted"/>
<evidence type="ECO:0000313" key="7">
    <source>
        <dbReference type="Proteomes" id="UP000319322"/>
    </source>
</evidence>
<keyword evidence="7" id="KW-1185">Reference proteome</keyword>
<feature type="transmembrane region" description="Helical" evidence="5">
    <location>
        <begin position="295"/>
        <end position="312"/>
    </location>
</feature>
<feature type="transmembrane region" description="Helical" evidence="5">
    <location>
        <begin position="131"/>
        <end position="149"/>
    </location>
</feature>
<name>A0A553UQZ1_9HELI</name>
<feature type="transmembrane region" description="Helical" evidence="5">
    <location>
        <begin position="169"/>
        <end position="189"/>
    </location>
</feature>
<comment type="caution">
    <text evidence="6">The sequence shown here is derived from an EMBL/GenBank/DDBJ whole genome shotgun (WGS) entry which is preliminary data.</text>
</comment>
<dbReference type="EMBL" id="VKGC01000015">
    <property type="protein sequence ID" value="TSA82381.1"/>
    <property type="molecule type" value="Genomic_DNA"/>
</dbReference>
<evidence type="ECO:0000256" key="1">
    <source>
        <dbReference type="ARBA" id="ARBA00004141"/>
    </source>
</evidence>
<sequence>MAFFSATAAIGPGFLTQSAQFTQELKSSFVAVIVVSIIASLIAQINVWRVLGISQQRGQDVANTLLPGLGHFLTFLITLGALAFNIGNVGGAALGLQALVGLDLKSGGLLSALLAILIFLSKSAGHLMDRVAQILGVLMIILIAFVAFFTHPPIAQVAKETLFPSHFSMTATITLIGGSVGGYIVFAGAHRLIDLGVVGEKNQTQMDRAAYLSIGVAALVRVLLFLAVLGVVQSGHMLNPANPAGSAFGVALGSLGYKIFGLVFLAASLTSIVGASYTSVSFLKSFVWVQKHQRACALILISLSTLIFMVIGKPVALLILAGALNGLVLPITLAVVLVAGYQPCIVGTYKHSIFLAVLGWVVVGLSVYLGVLSFKPLVLMFS</sequence>
<comment type="subcellular location">
    <subcellularLocation>
        <location evidence="1">Membrane</location>
        <topology evidence="1">Multi-pass membrane protein</topology>
    </subcellularLocation>
</comment>
<accession>A0A553UQZ1</accession>
<evidence type="ECO:0000256" key="5">
    <source>
        <dbReference type="SAM" id="Phobius"/>
    </source>
</evidence>
<feature type="transmembrane region" description="Helical" evidence="5">
    <location>
        <begin position="353"/>
        <end position="374"/>
    </location>
</feature>
<reference evidence="6 7" key="3">
    <citation type="submission" date="2019-07" db="EMBL/GenBank/DDBJ databases">
        <authorList>
            <person name="Papic B."/>
        </authorList>
    </citation>
    <scope>NUCLEOTIDE SEQUENCE [LARGE SCALE GENOMIC DNA]</scope>
    <source>
        <strain evidence="6 7">L8b</strain>
    </source>
</reference>
<feature type="transmembrane region" description="Helical" evidence="5">
    <location>
        <begin position="318"/>
        <end position="341"/>
    </location>
</feature>
<reference evidence="7" key="2">
    <citation type="submission" date="2019-07" db="EMBL/GenBank/DDBJ databases">
        <title>Helicobacter labacensis sp. nov., Helicobacter mehlei sp. nov. and Helicobacter vulpis sp. nov., isolated from gastric mucosa of red fox (Vulpis vulpis).</title>
        <authorList>
            <person name="Papic B."/>
        </authorList>
    </citation>
    <scope>NUCLEOTIDE SEQUENCE [LARGE SCALE GENOMIC DNA]</scope>
    <source>
        <strain evidence="7">L8b</strain>
    </source>
</reference>
<dbReference type="Proteomes" id="UP000319322">
    <property type="component" value="Unassembled WGS sequence"/>
</dbReference>
<keyword evidence="3 5" id="KW-1133">Transmembrane helix</keyword>
<feature type="transmembrane region" description="Helical" evidence="5">
    <location>
        <begin position="259"/>
        <end position="283"/>
    </location>
</feature>
<gene>
    <name evidence="6" type="ORF">FNE76_05845</name>
</gene>
<dbReference type="AlphaFoldDB" id="A0A553UQZ1"/>